<dbReference type="GO" id="GO:0036055">
    <property type="term" value="F:protein-succinyllysine desuccinylase activity"/>
    <property type="evidence" value="ECO:0007669"/>
    <property type="project" value="UniProtKB-UniRule"/>
</dbReference>
<feature type="binding site" evidence="3">
    <location>
        <position position="128"/>
    </location>
    <ligand>
        <name>Zn(2+)</name>
        <dbReference type="ChEBI" id="CHEBI:29105"/>
    </ligand>
</feature>
<dbReference type="GO" id="GO:0017136">
    <property type="term" value="F:histone deacetylase activity, NAD-dependent"/>
    <property type="evidence" value="ECO:0007669"/>
    <property type="project" value="TreeGrafter"/>
</dbReference>
<feature type="domain" description="Deacetylase sirtuin-type" evidence="5">
    <location>
        <begin position="1"/>
        <end position="254"/>
    </location>
</feature>
<feature type="binding site" evidence="3">
    <location>
        <position position="153"/>
    </location>
    <ligand>
        <name>Zn(2+)</name>
        <dbReference type="ChEBI" id="CHEBI:29105"/>
    </ligand>
</feature>
<evidence type="ECO:0000256" key="2">
    <source>
        <dbReference type="ARBA" id="ARBA00023027"/>
    </source>
</evidence>
<comment type="domain">
    <text evidence="3">2 residues (Tyr-68 and Arg-71) present in a large hydrophobic pocket are probably involved in substrate specificity. They are important for desuccinylation activity, but dispensable for deacetylation activity.</text>
</comment>
<feature type="binding site" evidence="3">
    <location>
        <position position="237"/>
    </location>
    <ligand>
        <name>NAD(+)</name>
        <dbReference type="ChEBI" id="CHEBI:57540"/>
    </ligand>
</feature>
<feature type="binding site" evidence="3">
    <location>
        <begin position="193"/>
        <end position="195"/>
    </location>
    <ligand>
        <name>NAD(+)</name>
        <dbReference type="ChEBI" id="CHEBI:57540"/>
    </ligand>
</feature>
<dbReference type="AlphaFoldDB" id="A0AAE4ZA53"/>
<dbReference type="PANTHER" id="PTHR11085">
    <property type="entry name" value="NAD-DEPENDENT PROTEIN DEACYLASE SIRTUIN-5, MITOCHONDRIAL-RELATED"/>
    <property type="match status" value="1"/>
</dbReference>
<evidence type="ECO:0000256" key="3">
    <source>
        <dbReference type="HAMAP-Rule" id="MF_01121"/>
    </source>
</evidence>
<dbReference type="Gene3D" id="3.40.50.1220">
    <property type="entry name" value="TPP-binding domain"/>
    <property type="match status" value="1"/>
</dbReference>
<dbReference type="InterPro" id="IPR026590">
    <property type="entry name" value="Ssirtuin_cat_dom"/>
</dbReference>
<feature type="binding site" evidence="3">
    <location>
        <position position="71"/>
    </location>
    <ligand>
        <name>substrate</name>
    </ligand>
</feature>
<dbReference type="NCBIfam" id="NF001753">
    <property type="entry name" value="PRK00481.1-3"/>
    <property type="match status" value="1"/>
</dbReference>
<dbReference type="InterPro" id="IPR027546">
    <property type="entry name" value="Sirtuin_class_III"/>
</dbReference>
<evidence type="ECO:0000313" key="7">
    <source>
        <dbReference type="Proteomes" id="UP000702544"/>
    </source>
</evidence>
<sequence>MNETFQRAVSAVAESNLLVVATGAGMSKESGIPTFRDSLDGLWARYDPQELATREGFRHDPPRVWGWYNYRRKLISELEPHGGHRAIARLEALLPQVVVVTQNIDGFHRLAGSTGVLELHGNINRFKCYDRDHPVEEEVPLACQDGPVEPPRCGRCGSPLRPDVVWFGEMLPPGVFEQAETLARSCDAMLVVGTSGIVYPAAALPMSARSGGATVIEVNVEPSEVTPTVDVFLQGAAGEVLPALVAAVEEERSRAN</sequence>
<dbReference type="SUPFAM" id="SSF52467">
    <property type="entry name" value="DHS-like NAD/FAD-binding domain"/>
    <property type="match status" value="1"/>
</dbReference>
<dbReference type="InterPro" id="IPR050134">
    <property type="entry name" value="NAD-dep_sirtuin_deacylases"/>
</dbReference>
<dbReference type="InterPro" id="IPR029035">
    <property type="entry name" value="DHS-like_NAD/FAD-binding_dom"/>
</dbReference>
<keyword evidence="1" id="KW-0808">Transferase</keyword>
<dbReference type="PANTHER" id="PTHR11085:SF10">
    <property type="entry name" value="NAD-DEPENDENT PROTEIN DEACYLASE SIRTUIN-5, MITOCHONDRIAL-RELATED"/>
    <property type="match status" value="1"/>
</dbReference>
<dbReference type="PROSITE" id="PS50305">
    <property type="entry name" value="SIRTUIN"/>
    <property type="match status" value="1"/>
</dbReference>
<reference evidence="6 7" key="1">
    <citation type="submission" date="2020-01" db="EMBL/GenBank/DDBJ databases">
        <title>Genomes assembled from Gulf of Kutch pelagic sediment metagenomes.</title>
        <authorList>
            <person name="Chandrashekar M."/>
            <person name="Mahajan M.S."/>
            <person name="Dave K.J."/>
            <person name="Vatsa P."/>
            <person name="Nathani N.M."/>
        </authorList>
    </citation>
    <scope>NUCLEOTIDE SEQUENCE [LARGE SCALE GENOMIC DNA]</scope>
    <source>
        <strain evidence="6">KS3-K002</strain>
    </source>
</reference>
<dbReference type="InterPro" id="IPR026591">
    <property type="entry name" value="Sirtuin_cat_small_dom_sf"/>
</dbReference>
<dbReference type="Pfam" id="PF02146">
    <property type="entry name" value="SIR2"/>
    <property type="match status" value="1"/>
</dbReference>
<keyword evidence="3" id="KW-0479">Metal-binding</keyword>
<dbReference type="Gene3D" id="3.30.1600.10">
    <property type="entry name" value="SIR2/SIRT2 'Small Domain"/>
    <property type="match status" value="1"/>
</dbReference>
<dbReference type="GO" id="GO:0005737">
    <property type="term" value="C:cytoplasm"/>
    <property type="evidence" value="ECO:0007669"/>
    <property type="project" value="UniProtKB-SubCell"/>
</dbReference>
<feature type="active site" description="Proton acceptor" evidence="3">
    <location>
        <position position="120"/>
    </location>
</feature>
<keyword evidence="3" id="KW-0963">Cytoplasm</keyword>
<evidence type="ECO:0000313" key="6">
    <source>
        <dbReference type="EMBL" id="NIR75367.1"/>
    </source>
</evidence>
<comment type="caution">
    <text evidence="6">The sequence shown here is derived from an EMBL/GenBank/DDBJ whole genome shotgun (WGS) entry which is preliminary data.</text>
</comment>
<dbReference type="GO" id="GO:0070403">
    <property type="term" value="F:NAD+ binding"/>
    <property type="evidence" value="ECO:0007669"/>
    <property type="project" value="UniProtKB-UniRule"/>
</dbReference>
<dbReference type="EMBL" id="JAACAK010000075">
    <property type="protein sequence ID" value="NIR75367.1"/>
    <property type="molecule type" value="Genomic_DNA"/>
</dbReference>
<gene>
    <name evidence="3" type="primary">cobB</name>
    <name evidence="6" type="ORF">GWO12_09715</name>
</gene>
<proteinExistence type="inferred from homology"/>
<keyword evidence="2 3" id="KW-0520">NAD</keyword>
<dbReference type="InterPro" id="IPR003000">
    <property type="entry name" value="Sirtuin"/>
</dbReference>
<dbReference type="CDD" id="cd01412">
    <property type="entry name" value="SIRT5_Af1_CobB"/>
    <property type="match status" value="1"/>
</dbReference>
<comment type="function">
    <text evidence="3">NAD-dependent lysine deacetylase and desuccinylase that specifically removes acetyl and succinyl groups on target proteins. Modulates the activities of several proteins which are inactive in their acylated form.</text>
</comment>
<accession>A0AAE4ZA53</accession>
<comment type="subcellular location">
    <subcellularLocation>
        <location evidence="3">Cytoplasm</location>
    </subcellularLocation>
</comment>
<keyword evidence="3" id="KW-0862">Zinc</keyword>
<dbReference type="GO" id="GO:0036054">
    <property type="term" value="F:protein-malonyllysine demalonylase activity"/>
    <property type="evidence" value="ECO:0007669"/>
    <property type="project" value="InterPro"/>
</dbReference>
<feature type="binding site" evidence="3">
    <location>
        <begin position="102"/>
        <end position="105"/>
    </location>
    <ligand>
        <name>NAD(+)</name>
        <dbReference type="ChEBI" id="CHEBI:57540"/>
    </ligand>
</feature>
<evidence type="ECO:0000256" key="4">
    <source>
        <dbReference type="PROSITE-ProRule" id="PRU00236"/>
    </source>
</evidence>
<comment type="cofactor">
    <cofactor evidence="3">
        <name>Zn(2+)</name>
        <dbReference type="ChEBI" id="CHEBI:29105"/>
    </cofactor>
    <text evidence="3">Binds 1 zinc ion per subunit.</text>
</comment>
<dbReference type="Proteomes" id="UP000702544">
    <property type="component" value="Unassembled WGS sequence"/>
</dbReference>
<organism evidence="6 7">
    <name type="scientific">Candidatus Kutchimonas denitrificans</name>
    <dbReference type="NCBI Taxonomy" id="3056748"/>
    <lineage>
        <taxon>Bacteria</taxon>
        <taxon>Pseudomonadati</taxon>
        <taxon>Gemmatimonadota</taxon>
        <taxon>Gemmatimonadia</taxon>
        <taxon>Candidatus Palauibacterales</taxon>
        <taxon>Candidatus Palauibacteraceae</taxon>
        <taxon>Candidatus Kutchimonas</taxon>
    </lineage>
</organism>
<dbReference type="GO" id="GO:0008270">
    <property type="term" value="F:zinc ion binding"/>
    <property type="evidence" value="ECO:0007669"/>
    <property type="project" value="UniProtKB-UniRule"/>
</dbReference>
<comment type="catalytic activity">
    <reaction evidence="3">
        <text>N(6)-succinyl-L-lysyl-[protein] + NAD(+) + H2O = 2''-O-succinyl-ADP-D-ribose + nicotinamide + L-lysyl-[protein]</text>
        <dbReference type="Rhea" id="RHEA:47668"/>
        <dbReference type="Rhea" id="RHEA-COMP:9752"/>
        <dbReference type="Rhea" id="RHEA-COMP:11877"/>
        <dbReference type="ChEBI" id="CHEBI:15377"/>
        <dbReference type="ChEBI" id="CHEBI:17154"/>
        <dbReference type="ChEBI" id="CHEBI:29969"/>
        <dbReference type="ChEBI" id="CHEBI:57540"/>
        <dbReference type="ChEBI" id="CHEBI:87830"/>
        <dbReference type="ChEBI" id="CHEBI:87832"/>
    </reaction>
</comment>
<comment type="similarity">
    <text evidence="3">Belongs to the sirtuin family. Class III subfamily.</text>
</comment>
<evidence type="ECO:0000259" key="5">
    <source>
        <dbReference type="PROSITE" id="PS50305"/>
    </source>
</evidence>
<dbReference type="HAMAP" id="MF_01121">
    <property type="entry name" value="Sirtuin_ClassIII"/>
    <property type="match status" value="1"/>
</dbReference>
<protein>
    <recommendedName>
        <fullName evidence="3">NAD-dependent protein deacylase</fullName>
        <ecNumber evidence="3">2.3.1.286</ecNumber>
    </recommendedName>
    <alternativeName>
        <fullName evidence="3">Regulatory protein SIR2 homolog</fullName>
    </alternativeName>
</protein>
<feature type="binding site" evidence="3">
    <location>
        <begin position="219"/>
        <end position="221"/>
    </location>
    <ligand>
        <name>NAD(+)</name>
        <dbReference type="ChEBI" id="CHEBI:57540"/>
    </ligand>
</feature>
<name>A0AAE4ZA53_9BACT</name>
<evidence type="ECO:0000256" key="1">
    <source>
        <dbReference type="ARBA" id="ARBA00022679"/>
    </source>
</evidence>
<comment type="caution">
    <text evidence="3 4">Lacks conserved residue(s) required for the propagation of feature annotation.</text>
</comment>
<feature type="binding site" evidence="3">
    <location>
        <position position="68"/>
    </location>
    <ligand>
        <name>substrate</name>
    </ligand>
</feature>
<comment type="catalytic activity">
    <reaction evidence="3">
        <text>N(6)-acetyl-L-lysyl-[protein] + NAD(+) + H2O = 2''-O-acetyl-ADP-D-ribose + nicotinamide + L-lysyl-[protein]</text>
        <dbReference type="Rhea" id="RHEA:43636"/>
        <dbReference type="Rhea" id="RHEA-COMP:9752"/>
        <dbReference type="Rhea" id="RHEA-COMP:10731"/>
        <dbReference type="ChEBI" id="CHEBI:15377"/>
        <dbReference type="ChEBI" id="CHEBI:17154"/>
        <dbReference type="ChEBI" id="CHEBI:29969"/>
        <dbReference type="ChEBI" id="CHEBI:57540"/>
        <dbReference type="ChEBI" id="CHEBI:61930"/>
        <dbReference type="ChEBI" id="CHEBI:83767"/>
        <dbReference type="EC" id="2.3.1.286"/>
    </reaction>
</comment>
<dbReference type="EC" id="2.3.1.286" evidence="3"/>